<feature type="region of interest" description="Disordered" evidence="1">
    <location>
        <begin position="26"/>
        <end position="45"/>
    </location>
</feature>
<feature type="chain" id="PRO_5046484822" evidence="2">
    <location>
        <begin position="19"/>
        <end position="167"/>
    </location>
</feature>
<evidence type="ECO:0000256" key="1">
    <source>
        <dbReference type="SAM" id="MobiDB-lite"/>
    </source>
</evidence>
<organism evidence="3 4">
    <name type="scientific">Qipengyuania aurantiaca</name>
    <dbReference type="NCBI Taxonomy" id="2867233"/>
    <lineage>
        <taxon>Bacteria</taxon>
        <taxon>Pseudomonadati</taxon>
        <taxon>Pseudomonadota</taxon>
        <taxon>Alphaproteobacteria</taxon>
        <taxon>Sphingomonadales</taxon>
        <taxon>Erythrobacteraceae</taxon>
        <taxon>Qipengyuania</taxon>
    </lineage>
</organism>
<evidence type="ECO:0000256" key="2">
    <source>
        <dbReference type="SAM" id="SignalP"/>
    </source>
</evidence>
<evidence type="ECO:0000313" key="3">
    <source>
        <dbReference type="EMBL" id="QZD89180.1"/>
    </source>
</evidence>
<protein>
    <submittedName>
        <fullName evidence="3">Helix-hairpin-helix domain-containing protein</fullName>
    </submittedName>
</protein>
<proteinExistence type="predicted"/>
<reference evidence="3 4" key="1">
    <citation type="submission" date="2021-08" db="EMBL/GenBank/DDBJ databases">
        <title>Comparative Genomics Analysis of the Genus Qipengyuania Reveals Extensive Genetic Diversity and Metabolic Versatility, Including the Description of Fifteen Novel Species.</title>
        <authorList>
            <person name="Liu Y."/>
        </authorList>
    </citation>
    <scope>NUCLEOTIDE SEQUENCE [LARGE SCALE GENOMIC DNA]</scope>
    <source>
        <strain evidence="3 4">1NDH13</strain>
    </source>
</reference>
<dbReference type="Gene3D" id="1.10.150.320">
    <property type="entry name" value="Photosystem II 12 kDa extrinsic protein"/>
    <property type="match status" value="1"/>
</dbReference>
<feature type="signal peptide" evidence="2">
    <location>
        <begin position="1"/>
        <end position="18"/>
    </location>
</feature>
<dbReference type="PROSITE" id="PS51257">
    <property type="entry name" value="PROKAR_LIPOPROTEIN"/>
    <property type="match status" value="1"/>
</dbReference>
<dbReference type="EMBL" id="CP081295">
    <property type="protein sequence ID" value="QZD89180.1"/>
    <property type="molecule type" value="Genomic_DNA"/>
</dbReference>
<evidence type="ECO:0000313" key="4">
    <source>
        <dbReference type="Proteomes" id="UP000824281"/>
    </source>
</evidence>
<dbReference type="InterPro" id="IPR010994">
    <property type="entry name" value="RuvA_2-like"/>
</dbReference>
<accession>A0ABX8ZJJ3</accession>
<sequence length="167" mass="17571">MRKLIVAAALAGTALSLAACSGEAEEATDTTAETEATDTAEAEATTEGVLDASTATAEQLAAAGLGAEAAAAIVAGQPYDSVSAFNAKLMETMSADEAAAVLETVFVPVNLNSASEADIKLIPGMTEKMEHEFMEYRPYADMDEFDREIGKYVDEAEVARFRQYVTL</sequence>
<keyword evidence="2" id="KW-0732">Signal</keyword>
<keyword evidence="4" id="KW-1185">Reference proteome</keyword>
<name>A0ABX8ZJJ3_9SPHN</name>
<dbReference type="Proteomes" id="UP000824281">
    <property type="component" value="Chromosome"/>
</dbReference>
<dbReference type="SUPFAM" id="SSF47781">
    <property type="entry name" value="RuvA domain 2-like"/>
    <property type="match status" value="1"/>
</dbReference>
<gene>
    <name evidence="3" type="ORF">K3148_10070</name>
</gene>
<dbReference type="RefSeq" id="WP_221424683.1">
    <property type="nucleotide sequence ID" value="NZ_CP081295.1"/>
</dbReference>